<feature type="domain" description="SCP" evidence="2">
    <location>
        <begin position="30"/>
        <end position="194"/>
    </location>
</feature>
<reference evidence="3" key="1">
    <citation type="submission" date="2023-07" db="EMBL/GenBank/DDBJ databases">
        <authorList>
            <consortium name="CYATHOMIX"/>
        </authorList>
    </citation>
    <scope>NUCLEOTIDE SEQUENCE</scope>
    <source>
        <strain evidence="3">N/A</strain>
    </source>
</reference>
<dbReference type="EMBL" id="CATQJL010000305">
    <property type="protein sequence ID" value="CAJ0600874.1"/>
    <property type="molecule type" value="Genomic_DNA"/>
</dbReference>
<evidence type="ECO:0000313" key="4">
    <source>
        <dbReference type="Proteomes" id="UP001176961"/>
    </source>
</evidence>
<dbReference type="CDD" id="cd05380">
    <property type="entry name" value="CAP_euk"/>
    <property type="match status" value="1"/>
</dbReference>
<keyword evidence="4" id="KW-1185">Reference proteome</keyword>
<evidence type="ECO:0000259" key="2">
    <source>
        <dbReference type="SMART" id="SM00198"/>
    </source>
</evidence>
<dbReference type="Proteomes" id="UP001176961">
    <property type="component" value="Unassembled WGS sequence"/>
</dbReference>
<dbReference type="InterPro" id="IPR035940">
    <property type="entry name" value="CAP_sf"/>
</dbReference>
<organism evidence="3 4">
    <name type="scientific">Cylicocyclus nassatus</name>
    <name type="common">Nematode worm</name>
    <dbReference type="NCBI Taxonomy" id="53992"/>
    <lineage>
        <taxon>Eukaryota</taxon>
        <taxon>Metazoa</taxon>
        <taxon>Ecdysozoa</taxon>
        <taxon>Nematoda</taxon>
        <taxon>Chromadorea</taxon>
        <taxon>Rhabditida</taxon>
        <taxon>Rhabditina</taxon>
        <taxon>Rhabditomorpha</taxon>
        <taxon>Strongyloidea</taxon>
        <taxon>Strongylidae</taxon>
        <taxon>Cylicocyclus</taxon>
    </lineage>
</organism>
<dbReference type="SMART" id="SM00198">
    <property type="entry name" value="SCP"/>
    <property type="match status" value="1"/>
</dbReference>
<name>A0AA36M6F6_CYLNA</name>
<dbReference type="InterPro" id="IPR014044">
    <property type="entry name" value="CAP_dom"/>
</dbReference>
<gene>
    <name evidence="3" type="ORF">CYNAS_LOCUS12857</name>
</gene>
<dbReference type="AlphaFoldDB" id="A0AA36M6F6"/>
<dbReference type="Gene3D" id="3.40.33.10">
    <property type="entry name" value="CAP"/>
    <property type="match status" value="1"/>
</dbReference>
<feature type="signal peptide" evidence="1">
    <location>
        <begin position="1"/>
        <end position="18"/>
    </location>
</feature>
<comment type="caution">
    <text evidence="3">The sequence shown here is derived from an EMBL/GenBank/DDBJ whole genome shotgun (WGS) entry which is preliminary data.</text>
</comment>
<dbReference type="SUPFAM" id="SSF55797">
    <property type="entry name" value="PR-1-like"/>
    <property type="match status" value="1"/>
</dbReference>
<evidence type="ECO:0000256" key="1">
    <source>
        <dbReference type="SAM" id="SignalP"/>
    </source>
</evidence>
<keyword evidence="1" id="KW-0732">Signal</keyword>
<protein>
    <recommendedName>
        <fullName evidence="2">SCP domain-containing protein</fullName>
    </recommendedName>
</protein>
<evidence type="ECO:0000313" key="3">
    <source>
        <dbReference type="EMBL" id="CAJ0600874.1"/>
    </source>
</evidence>
<sequence length="221" mass="24363">MLCTFIVVAATFPAVVRGAQECDGGSMESSDVNEILNRINEMRSSVIQGNQKNGQGQEKLPAGKYMTQINWSCDLEKEAMGGTNADCSDPTAPSGKSGFYKKDSEDTFISASYYVENWLRRIEDFPLTDYKDGAVKYSGAISTKEFANLINPEATEIGCAFGSCSDSGDSMFTVYCLTNKDPLACSYDRGKCVKMQGQKKAFSFRAVLHQNKNFTNSFCYR</sequence>
<accession>A0AA36M6F6</accession>
<dbReference type="Pfam" id="PF00188">
    <property type="entry name" value="CAP"/>
    <property type="match status" value="1"/>
</dbReference>
<feature type="chain" id="PRO_5041293917" description="SCP domain-containing protein" evidence="1">
    <location>
        <begin position="19"/>
        <end position="221"/>
    </location>
</feature>
<proteinExistence type="predicted"/>